<sequence>MQIRDAQTGDIEGILAIYNDAVANTKAIWNEQLVDAANRAIWLTDRQRAGYPVLVAVDEQQSVLGYASFGDWRAFDGYRHTVEHSVYIHKDCRGAGIGKALMKTLIERAQAIGKHVMVAGIEATNMGSIALHKKLGFKEVGLLPEVGTKFGQWLDLAFLQLQLDTRVLPDGTAPDTHQVARGSAGQ</sequence>
<dbReference type="EMBL" id="AP024238">
    <property type="protein sequence ID" value="BCO28443.1"/>
    <property type="molecule type" value="Genomic_DNA"/>
</dbReference>
<keyword evidence="2" id="KW-0012">Acyltransferase</keyword>
<keyword evidence="5" id="KW-1185">Reference proteome</keyword>
<dbReference type="InterPro" id="IPR016181">
    <property type="entry name" value="Acyl_CoA_acyltransferase"/>
</dbReference>
<keyword evidence="1" id="KW-0808">Transferase</keyword>
<dbReference type="SUPFAM" id="SSF55729">
    <property type="entry name" value="Acyl-CoA N-acyltransferases (Nat)"/>
    <property type="match status" value="1"/>
</dbReference>
<dbReference type="PANTHER" id="PTHR43072:SF23">
    <property type="entry name" value="UPF0039 PROTEIN C11D3.02C"/>
    <property type="match status" value="1"/>
</dbReference>
<evidence type="ECO:0000313" key="5">
    <source>
        <dbReference type="Proteomes" id="UP000824366"/>
    </source>
</evidence>
<evidence type="ECO:0000256" key="2">
    <source>
        <dbReference type="ARBA" id="ARBA00023315"/>
    </source>
</evidence>
<organism evidence="4 5">
    <name type="scientific">Rhodoferax lithotrophicus</name>
    <dbReference type="NCBI Taxonomy" id="2798804"/>
    <lineage>
        <taxon>Bacteria</taxon>
        <taxon>Pseudomonadati</taxon>
        <taxon>Pseudomonadota</taxon>
        <taxon>Betaproteobacteria</taxon>
        <taxon>Burkholderiales</taxon>
        <taxon>Comamonadaceae</taxon>
        <taxon>Rhodoferax</taxon>
    </lineage>
</organism>
<proteinExistence type="predicted"/>
<name>A0ABN6D9M1_9BURK</name>
<dbReference type="Pfam" id="PF00583">
    <property type="entry name" value="Acetyltransf_1"/>
    <property type="match status" value="1"/>
</dbReference>
<dbReference type="RefSeq" id="WP_223904397.1">
    <property type="nucleotide sequence ID" value="NZ_AP024238.1"/>
</dbReference>
<dbReference type="InterPro" id="IPR000182">
    <property type="entry name" value="GNAT_dom"/>
</dbReference>
<evidence type="ECO:0000259" key="3">
    <source>
        <dbReference type="PROSITE" id="PS51186"/>
    </source>
</evidence>
<evidence type="ECO:0000313" key="4">
    <source>
        <dbReference type="EMBL" id="BCO28443.1"/>
    </source>
</evidence>
<dbReference type="CDD" id="cd04301">
    <property type="entry name" value="NAT_SF"/>
    <property type="match status" value="1"/>
</dbReference>
<dbReference type="PANTHER" id="PTHR43072">
    <property type="entry name" value="N-ACETYLTRANSFERASE"/>
    <property type="match status" value="1"/>
</dbReference>
<gene>
    <name evidence="4" type="ORF">MIZ03_3343</name>
</gene>
<protein>
    <submittedName>
        <fullName evidence="4">L-methionine sulfoximine/L-methionine sulfone acetyltransferase</fullName>
    </submittedName>
</protein>
<dbReference type="PROSITE" id="PS51186">
    <property type="entry name" value="GNAT"/>
    <property type="match status" value="1"/>
</dbReference>
<dbReference type="Gene3D" id="3.40.630.30">
    <property type="match status" value="1"/>
</dbReference>
<feature type="domain" description="N-acetyltransferase" evidence="3">
    <location>
        <begin position="1"/>
        <end position="155"/>
    </location>
</feature>
<evidence type="ECO:0000256" key="1">
    <source>
        <dbReference type="ARBA" id="ARBA00022679"/>
    </source>
</evidence>
<accession>A0ABN6D9M1</accession>
<dbReference type="Proteomes" id="UP000824366">
    <property type="component" value="Chromosome"/>
</dbReference>
<reference evidence="4 5" key="1">
    <citation type="journal article" date="2021" name="Microbiol. Spectr.">
        <title>A Single Bacterium Capable of Oxidation and Reduction of Iron at Circumneutral pH.</title>
        <authorList>
            <person name="Kato S."/>
            <person name="Ohkuma M."/>
        </authorList>
    </citation>
    <scope>NUCLEOTIDE SEQUENCE [LARGE SCALE GENOMIC DNA]</scope>
    <source>
        <strain evidence="4 5">MIZ03</strain>
    </source>
</reference>